<dbReference type="PANTHER" id="PTHR39600">
    <property type="entry name" value="PEPTIDASE INHIBITOR I78 FAMILY PROTEIN"/>
    <property type="match status" value="1"/>
</dbReference>
<dbReference type="Proteomes" id="UP000053841">
    <property type="component" value="Unassembled WGS sequence"/>
</dbReference>
<dbReference type="EMBL" id="KI964549">
    <property type="protein sequence ID" value="EUC37622.1"/>
    <property type="molecule type" value="Genomic_DNA"/>
</dbReference>
<dbReference type="Pfam" id="PF11720">
    <property type="entry name" value="Inhibitor_I78"/>
    <property type="match status" value="1"/>
</dbReference>
<dbReference type="eggNOG" id="ENOG502SBMP">
    <property type="taxonomic scope" value="Eukaryota"/>
</dbReference>
<name>W6YDN4_COCC2</name>
<dbReference type="AlphaFoldDB" id="W6YDN4"/>
<keyword evidence="2" id="KW-1185">Reference proteome</keyword>
<gene>
    <name evidence="1" type="ORF">COCCADRAFT_33150</name>
</gene>
<dbReference type="PANTHER" id="PTHR39600:SF1">
    <property type="entry name" value="PEPTIDASE INHIBITOR I78 FAMILY PROTEIN"/>
    <property type="match status" value="1"/>
</dbReference>
<dbReference type="STRING" id="930089.W6YDN4"/>
<reference evidence="1 2" key="1">
    <citation type="journal article" date="2013" name="PLoS Genet.">
        <title>Comparative genome structure, secondary metabolite, and effector coding capacity across Cochliobolus pathogens.</title>
        <authorList>
            <person name="Condon B.J."/>
            <person name="Leng Y."/>
            <person name="Wu D."/>
            <person name="Bushley K.E."/>
            <person name="Ohm R.A."/>
            <person name="Otillar R."/>
            <person name="Martin J."/>
            <person name="Schackwitz W."/>
            <person name="Grimwood J."/>
            <person name="MohdZainudin N."/>
            <person name="Xue C."/>
            <person name="Wang R."/>
            <person name="Manning V.A."/>
            <person name="Dhillon B."/>
            <person name="Tu Z.J."/>
            <person name="Steffenson B.J."/>
            <person name="Salamov A."/>
            <person name="Sun H."/>
            <person name="Lowry S."/>
            <person name="LaButti K."/>
            <person name="Han J."/>
            <person name="Copeland A."/>
            <person name="Lindquist E."/>
            <person name="Barry K."/>
            <person name="Schmutz J."/>
            <person name="Baker S.E."/>
            <person name="Ciuffetti L.M."/>
            <person name="Grigoriev I.V."/>
            <person name="Zhong S."/>
            <person name="Turgeon B.G."/>
        </authorList>
    </citation>
    <scope>NUCLEOTIDE SEQUENCE [LARGE SCALE GENOMIC DNA]</scope>
    <source>
        <strain evidence="1 2">26-R-13</strain>
    </source>
</reference>
<dbReference type="HOGENOM" id="CLU_162852_1_1_1"/>
<protein>
    <submittedName>
        <fullName evidence="1">Uncharacterized protein</fullName>
    </submittedName>
</protein>
<organism evidence="1 2">
    <name type="scientific">Cochliobolus carbonum (strain 26-R-13)</name>
    <name type="common">Maize leaf spot fungus</name>
    <name type="synonym">Bipolaris zeicola</name>
    <dbReference type="NCBI Taxonomy" id="930089"/>
    <lineage>
        <taxon>Eukaryota</taxon>
        <taxon>Fungi</taxon>
        <taxon>Dikarya</taxon>
        <taxon>Ascomycota</taxon>
        <taxon>Pezizomycotina</taxon>
        <taxon>Dothideomycetes</taxon>
        <taxon>Pleosporomycetidae</taxon>
        <taxon>Pleosporales</taxon>
        <taxon>Pleosporineae</taxon>
        <taxon>Pleosporaceae</taxon>
        <taxon>Bipolaris</taxon>
    </lineage>
</organism>
<dbReference type="InterPro" id="IPR021719">
    <property type="entry name" value="Prot_inh_I78"/>
</dbReference>
<proteinExistence type="predicted"/>
<dbReference type="KEGG" id="bze:COCCADRAFT_33150"/>
<dbReference type="GeneID" id="19147423"/>
<evidence type="ECO:0000313" key="1">
    <source>
        <dbReference type="EMBL" id="EUC37622.1"/>
    </source>
</evidence>
<dbReference type="Gene3D" id="3.30.10.10">
    <property type="entry name" value="Trypsin Inhibitor V, subunit A"/>
    <property type="match status" value="1"/>
</dbReference>
<dbReference type="RefSeq" id="XP_007708057.1">
    <property type="nucleotide sequence ID" value="XM_007709867.1"/>
</dbReference>
<sequence length="80" mass="9015">MPLVVPGIQSKDGNSKEEWMTKLMGKKIGEQHDEVTFAKTDLPEQHRVLGPDSMKTMDFKPDRLNVHVDEDGTVKDITHG</sequence>
<evidence type="ECO:0000313" key="2">
    <source>
        <dbReference type="Proteomes" id="UP000053841"/>
    </source>
</evidence>
<accession>W6YDN4</accession>
<dbReference type="OrthoDB" id="10013825at2759"/>